<accession>A0A5M6D9M2</accession>
<proteinExistence type="predicted"/>
<dbReference type="EMBL" id="VWSF01000012">
    <property type="protein sequence ID" value="KAA5544073.1"/>
    <property type="molecule type" value="Genomic_DNA"/>
</dbReference>
<evidence type="ECO:0000313" key="3">
    <source>
        <dbReference type="Proteomes" id="UP000323426"/>
    </source>
</evidence>
<sequence>MIKYGLHGKLTATPGNGDKLAQILLEAAKLVATAQGCHLYLVSQDQNNNDAVWVTEVWDSKEDHDNSLNVAGVKELISQAMPLLNGRPEKGQELRVLGGLGV</sequence>
<keyword evidence="3" id="KW-1185">Reference proteome</keyword>
<keyword evidence="2" id="KW-0503">Monooxygenase</keyword>
<reference evidence="2 3" key="1">
    <citation type="submission" date="2019-09" db="EMBL/GenBank/DDBJ databases">
        <title>Genome sequence and assembly of Adhaeribacter sp.</title>
        <authorList>
            <person name="Chhetri G."/>
        </authorList>
    </citation>
    <scope>NUCLEOTIDE SEQUENCE [LARGE SCALE GENOMIC DNA]</scope>
    <source>
        <strain evidence="2 3">DK36</strain>
    </source>
</reference>
<dbReference type="Pfam" id="PF03992">
    <property type="entry name" value="ABM"/>
    <property type="match status" value="1"/>
</dbReference>
<evidence type="ECO:0000259" key="1">
    <source>
        <dbReference type="PROSITE" id="PS51725"/>
    </source>
</evidence>
<comment type="caution">
    <text evidence="2">The sequence shown here is derived from an EMBL/GenBank/DDBJ whole genome shotgun (WGS) entry which is preliminary data.</text>
</comment>
<name>A0A5M6D9M2_9BACT</name>
<dbReference type="InterPro" id="IPR011008">
    <property type="entry name" value="Dimeric_a/b-barrel"/>
</dbReference>
<dbReference type="AlphaFoldDB" id="A0A5M6D9M2"/>
<keyword evidence="2" id="KW-0560">Oxidoreductase</keyword>
<dbReference type="RefSeq" id="WP_150089704.1">
    <property type="nucleotide sequence ID" value="NZ_VWSF01000012.1"/>
</dbReference>
<dbReference type="InterPro" id="IPR007138">
    <property type="entry name" value="ABM_dom"/>
</dbReference>
<dbReference type="PROSITE" id="PS51725">
    <property type="entry name" value="ABM"/>
    <property type="match status" value="1"/>
</dbReference>
<organism evidence="2 3">
    <name type="scientific">Adhaeribacter rhizoryzae</name>
    <dbReference type="NCBI Taxonomy" id="2607907"/>
    <lineage>
        <taxon>Bacteria</taxon>
        <taxon>Pseudomonadati</taxon>
        <taxon>Bacteroidota</taxon>
        <taxon>Cytophagia</taxon>
        <taxon>Cytophagales</taxon>
        <taxon>Hymenobacteraceae</taxon>
        <taxon>Adhaeribacter</taxon>
    </lineage>
</organism>
<gene>
    <name evidence="2" type="ORF">F0145_15990</name>
</gene>
<dbReference type="GO" id="GO:0004497">
    <property type="term" value="F:monooxygenase activity"/>
    <property type="evidence" value="ECO:0007669"/>
    <property type="project" value="UniProtKB-KW"/>
</dbReference>
<feature type="domain" description="ABM" evidence="1">
    <location>
        <begin position="4"/>
        <end position="93"/>
    </location>
</feature>
<dbReference type="Proteomes" id="UP000323426">
    <property type="component" value="Unassembled WGS sequence"/>
</dbReference>
<evidence type="ECO:0000313" key="2">
    <source>
        <dbReference type="EMBL" id="KAA5544073.1"/>
    </source>
</evidence>
<dbReference type="SUPFAM" id="SSF54909">
    <property type="entry name" value="Dimeric alpha+beta barrel"/>
    <property type="match status" value="1"/>
</dbReference>
<dbReference type="Gene3D" id="3.30.70.100">
    <property type="match status" value="1"/>
</dbReference>
<protein>
    <submittedName>
        <fullName evidence="2">Antibiotic biosynthesis monooxygenase</fullName>
    </submittedName>
</protein>